<feature type="region of interest" description="Disordered" evidence="1">
    <location>
        <begin position="1"/>
        <end position="23"/>
    </location>
</feature>
<organism evidence="2 3">
    <name type="scientific">Populus alba x Populus x berolinensis</name>
    <dbReference type="NCBI Taxonomy" id="444605"/>
    <lineage>
        <taxon>Eukaryota</taxon>
        <taxon>Viridiplantae</taxon>
        <taxon>Streptophyta</taxon>
        <taxon>Embryophyta</taxon>
        <taxon>Tracheophyta</taxon>
        <taxon>Spermatophyta</taxon>
        <taxon>Magnoliopsida</taxon>
        <taxon>eudicotyledons</taxon>
        <taxon>Gunneridae</taxon>
        <taxon>Pentapetalae</taxon>
        <taxon>rosids</taxon>
        <taxon>fabids</taxon>
        <taxon>Malpighiales</taxon>
        <taxon>Salicaceae</taxon>
        <taxon>Saliceae</taxon>
        <taxon>Populus</taxon>
    </lineage>
</organism>
<accession>A0AAD6L956</accession>
<gene>
    <name evidence="2" type="ORF">NC653_041581</name>
</gene>
<feature type="compositionally biased region" description="Polar residues" evidence="1">
    <location>
        <begin position="1"/>
        <end position="12"/>
    </location>
</feature>
<sequence>MGHSTASFSFTPIRQRPGEEISC</sequence>
<reference evidence="2" key="1">
    <citation type="journal article" date="2023" name="Mol. Ecol. Resour.">
        <title>Chromosome-level genome assembly of a triploid poplar Populus alba 'Berolinensis'.</title>
        <authorList>
            <person name="Chen S."/>
            <person name="Yu Y."/>
            <person name="Wang X."/>
            <person name="Wang S."/>
            <person name="Zhang T."/>
            <person name="Zhou Y."/>
            <person name="He R."/>
            <person name="Meng N."/>
            <person name="Wang Y."/>
            <person name="Liu W."/>
            <person name="Liu Z."/>
            <person name="Liu J."/>
            <person name="Guo Q."/>
            <person name="Huang H."/>
            <person name="Sederoff R.R."/>
            <person name="Wang G."/>
            <person name="Qu G."/>
            <person name="Chen S."/>
        </authorList>
    </citation>
    <scope>NUCLEOTIDE SEQUENCE</scope>
    <source>
        <strain evidence="2">SC-2020</strain>
    </source>
</reference>
<proteinExistence type="predicted"/>
<evidence type="ECO:0000256" key="1">
    <source>
        <dbReference type="SAM" id="MobiDB-lite"/>
    </source>
</evidence>
<name>A0AAD6L956_9ROSI</name>
<dbReference type="EMBL" id="JAQIZT010000019">
    <property type="protein sequence ID" value="KAJ6952488.1"/>
    <property type="molecule type" value="Genomic_DNA"/>
</dbReference>
<protein>
    <submittedName>
        <fullName evidence="2">Uncharacterized protein</fullName>
    </submittedName>
</protein>
<comment type="caution">
    <text evidence="2">The sequence shown here is derived from an EMBL/GenBank/DDBJ whole genome shotgun (WGS) entry which is preliminary data.</text>
</comment>
<evidence type="ECO:0000313" key="2">
    <source>
        <dbReference type="EMBL" id="KAJ6952488.1"/>
    </source>
</evidence>
<keyword evidence="3" id="KW-1185">Reference proteome</keyword>
<dbReference type="AlphaFoldDB" id="A0AAD6L956"/>
<evidence type="ECO:0000313" key="3">
    <source>
        <dbReference type="Proteomes" id="UP001164929"/>
    </source>
</evidence>
<dbReference type="Proteomes" id="UP001164929">
    <property type="component" value="Chromosome 19"/>
</dbReference>